<sequence>MPTIDDSTKEFRFQFPLWMLMFVLPTIAGLSFAIYAKHQRQQEAQEELMAIQAGLVEEQHAIAMQLANLTQVPDSMQQNLQNFKSPEQVIARLQNPLVPQMNPNGGGGGYHEIEDASDFMFFFVQANDDDVRKLFARMQELYPHTTRITQFQILNLLARLPEFAPDRLDAIAGEVKAFVEPIRESKNQTLAKQAEAVWKTFDFDSTSGAQP</sequence>
<dbReference type="Proteomes" id="UP000238322">
    <property type="component" value="Unassembled WGS sequence"/>
</dbReference>
<reference evidence="2 3" key="1">
    <citation type="submission" date="2018-02" db="EMBL/GenBank/DDBJ databases">
        <title>Comparative genomes isolates from brazilian mangrove.</title>
        <authorList>
            <person name="Araujo J.E."/>
            <person name="Taketani R.G."/>
            <person name="Silva M.C.P."/>
            <person name="Loureco M.V."/>
            <person name="Andreote F.D."/>
        </authorList>
    </citation>
    <scope>NUCLEOTIDE SEQUENCE [LARGE SCALE GENOMIC DNA]</scope>
    <source>
        <strain evidence="2 3">Hex-1 MGV</strain>
    </source>
</reference>
<dbReference type="EMBL" id="PUHY01000012">
    <property type="protein sequence ID" value="PQO32538.1"/>
    <property type="molecule type" value="Genomic_DNA"/>
</dbReference>
<comment type="caution">
    <text evidence="2">The sequence shown here is derived from an EMBL/GenBank/DDBJ whole genome shotgun (WGS) entry which is preliminary data.</text>
</comment>
<evidence type="ECO:0000313" key="2">
    <source>
        <dbReference type="EMBL" id="PQO32538.1"/>
    </source>
</evidence>
<protein>
    <submittedName>
        <fullName evidence="2">Uncharacterized protein</fullName>
    </submittedName>
</protein>
<proteinExistence type="predicted"/>
<keyword evidence="1" id="KW-0472">Membrane</keyword>
<organism evidence="2 3">
    <name type="scientific">Blastopirellula marina</name>
    <dbReference type="NCBI Taxonomy" id="124"/>
    <lineage>
        <taxon>Bacteria</taxon>
        <taxon>Pseudomonadati</taxon>
        <taxon>Planctomycetota</taxon>
        <taxon>Planctomycetia</taxon>
        <taxon>Pirellulales</taxon>
        <taxon>Pirellulaceae</taxon>
        <taxon>Blastopirellula</taxon>
    </lineage>
</organism>
<accession>A0A2S8FK30</accession>
<evidence type="ECO:0000313" key="3">
    <source>
        <dbReference type="Proteomes" id="UP000238322"/>
    </source>
</evidence>
<evidence type="ECO:0000256" key="1">
    <source>
        <dbReference type="SAM" id="Phobius"/>
    </source>
</evidence>
<keyword evidence="1" id="KW-1133">Transmembrane helix</keyword>
<feature type="transmembrane region" description="Helical" evidence="1">
    <location>
        <begin position="15"/>
        <end position="36"/>
    </location>
</feature>
<gene>
    <name evidence="2" type="ORF">C5Y83_20200</name>
</gene>
<name>A0A2S8FK30_9BACT</name>
<dbReference type="AlphaFoldDB" id="A0A2S8FK30"/>
<keyword evidence="1" id="KW-0812">Transmembrane</keyword>